<evidence type="ECO:0000259" key="1">
    <source>
        <dbReference type="Pfam" id="PF04536"/>
    </source>
</evidence>
<dbReference type="Proteomes" id="UP000029995">
    <property type="component" value="Unassembled WGS sequence"/>
</dbReference>
<protein>
    <recommendedName>
        <fullName evidence="1">TPM domain-containing protein</fullName>
    </recommendedName>
</protein>
<dbReference type="OrthoDB" id="5825388at2"/>
<dbReference type="Gene3D" id="3.10.310.50">
    <property type="match status" value="1"/>
</dbReference>
<sequence length="163" mass="18325">MLRRFRPVAEWHGHRLLRRHFGPAVMARLHEAIRGAERRHLGEIVIAVEASAPRHIRDSRTRALEVFGRLRVWDTAQATGVLLYLLLSDHRIEIVADRGVTARVDAAVWPRICAALQDRFRAGRYEEGVLEALAAIDAELLRAWPAAPGDTNPDELPDAPVVL</sequence>
<dbReference type="EMBL" id="JANX01000842">
    <property type="protein sequence ID" value="KGM30434.1"/>
    <property type="molecule type" value="Genomic_DNA"/>
</dbReference>
<dbReference type="PANTHER" id="PTHR30373:SF8">
    <property type="entry name" value="BLL7265 PROTEIN"/>
    <property type="match status" value="1"/>
</dbReference>
<evidence type="ECO:0000313" key="2">
    <source>
        <dbReference type="EMBL" id="KGM30434.1"/>
    </source>
</evidence>
<feature type="domain" description="TPM" evidence="1">
    <location>
        <begin position="26"/>
        <end position="138"/>
    </location>
</feature>
<proteinExistence type="predicted"/>
<dbReference type="RefSeq" id="WP_034848680.1">
    <property type="nucleotide sequence ID" value="NZ_JANX01000842.1"/>
</dbReference>
<gene>
    <name evidence="2" type="ORF">P409_33035</name>
</gene>
<dbReference type="AlphaFoldDB" id="A0A0A0CXC9"/>
<dbReference type="InterPro" id="IPR007621">
    <property type="entry name" value="TPM_dom"/>
</dbReference>
<name>A0A0A0CXC9_9PROT</name>
<dbReference type="PANTHER" id="PTHR30373">
    <property type="entry name" value="UPF0603 PROTEIN YGCG"/>
    <property type="match status" value="1"/>
</dbReference>
<comment type="caution">
    <text evidence="2">The sequence shown here is derived from an EMBL/GenBank/DDBJ whole genome shotgun (WGS) entry which is preliminary data.</text>
</comment>
<dbReference type="Pfam" id="PF04536">
    <property type="entry name" value="TPM_phosphatase"/>
    <property type="match status" value="1"/>
</dbReference>
<accession>A0A0A0CXC9</accession>
<reference evidence="2 3" key="1">
    <citation type="submission" date="2014-01" db="EMBL/GenBank/DDBJ databases">
        <title>Genome sequence determination for a cystic fibrosis isolate, Inquilinus limosus.</title>
        <authorList>
            <person name="Pino M."/>
            <person name="Di Conza J."/>
            <person name="Gutkind G."/>
        </authorList>
    </citation>
    <scope>NUCLEOTIDE SEQUENCE [LARGE SCALE GENOMIC DNA]</scope>
    <source>
        <strain evidence="2 3">MP06</strain>
    </source>
</reference>
<organism evidence="2 3">
    <name type="scientific">Inquilinus limosus MP06</name>
    <dbReference type="NCBI Taxonomy" id="1398085"/>
    <lineage>
        <taxon>Bacteria</taxon>
        <taxon>Pseudomonadati</taxon>
        <taxon>Pseudomonadota</taxon>
        <taxon>Alphaproteobacteria</taxon>
        <taxon>Rhodospirillales</taxon>
        <taxon>Rhodospirillaceae</taxon>
        <taxon>Inquilinus</taxon>
    </lineage>
</organism>
<evidence type="ECO:0000313" key="3">
    <source>
        <dbReference type="Proteomes" id="UP000029995"/>
    </source>
</evidence>